<dbReference type="Proteomes" id="UP000198765">
    <property type="component" value="Chromosome I"/>
</dbReference>
<dbReference type="OrthoDB" id="3712375at2"/>
<feature type="domain" description="LppM" evidence="4">
    <location>
        <begin position="119"/>
        <end position="237"/>
    </location>
</feature>
<sequence length="307" mass="32565">MNRGLHHGRAFRLAVCLALVAALSGCTQFNLGLTVNGDDTVTGQLLVTAEKSKLAPPGSGPVIGPAIPDWRVIRPHLPNLPVITPTGPAIRATRPAGQVPNPPQRTDIPAAFDELRGKLPTLPAGDETVYETAQVYGVHISYHKKPLAEFNRDGVNLRRESNLYRFTLSLDPKNYGEKAAQYNPQTQQEFLRSLSLEISMTFPGRVLDSNGTVNDRTVSWKLAADQTKPAELRAVAEAPAQPAPTGTTAAASGGSFPWLLVVGGVVVLLLLAVVVVLLLRRPRGPVTAAPAAPTPAPLPPADHPGSV</sequence>
<proteinExistence type="predicted"/>
<keyword evidence="2" id="KW-1133">Transmembrane helix</keyword>
<name>A0A1A8ZE32_9ACTN</name>
<evidence type="ECO:0000256" key="3">
    <source>
        <dbReference type="SAM" id="SignalP"/>
    </source>
</evidence>
<dbReference type="PROSITE" id="PS51257">
    <property type="entry name" value="PROKAR_LIPOPROTEIN"/>
    <property type="match status" value="1"/>
</dbReference>
<reference evidence="5 6" key="1">
    <citation type="submission" date="2016-06" db="EMBL/GenBank/DDBJ databases">
        <authorList>
            <person name="Kjaerup R.B."/>
            <person name="Dalgaard T.S."/>
            <person name="Juul-Madsen H.R."/>
        </authorList>
    </citation>
    <scope>NUCLEOTIDE SEQUENCE [LARGE SCALE GENOMIC DNA]</scope>
    <source>
        <strain evidence="5 6">DSM 45248</strain>
    </source>
</reference>
<accession>A0A1A8ZE32</accession>
<keyword evidence="6" id="KW-1185">Reference proteome</keyword>
<feature type="chain" id="PRO_5039080174" description="LppM domain-containing protein" evidence="3">
    <location>
        <begin position="33"/>
        <end position="307"/>
    </location>
</feature>
<keyword evidence="2" id="KW-0812">Transmembrane</keyword>
<feature type="transmembrane region" description="Helical" evidence="2">
    <location>
        <begin position="256"/>
        <end position="279"/>
    </location>
</feature>
<gene>
    <name evidence="5" type="ORF">GA0070621_1410</name>
</gene>
<evidence type="ECO:0000313" key="6">
    <source>
        <dbReference type="Proteomes" id="UP000198765"/>
    </source>
</evidence>
<dbReference type="Pfam" id="PF21946">
    <property type="entry name" value="LppM"/>
    <property type="match status" value="1"/>
</dbReference>
<dbReference type="InterPro" id="IPR053807">
    <property type="entry name" value="LppM"/>
</dbReference>
<dbReference type="AlphaFoldDB" id="A0A1A8ZE32"/>
<keyword evidence="3" id="KW-0732">Signal</keyword>
<dbReference type="PATRIC" id="fig|299146.4.peg.1461"/>
<dbReference type="EMBL" id="LT594324">
    <property type="protein sequence ID" value="SBT42088.1"/>
    <property type="molecule type" value="Genomic_DNA"/>
</dbReference>
<feature type="region of interest" description="Disordered" evidence="1">
    <location>
        <begin position="286"/>
        <end position="307"/>
    </location>
</feature>
<evidence type="ECO:0000256" key="2">
    <source>
        <dbReference type="SAM" id="Phobius"/>
    </source>
</evidence>
<evidence type="ECO:0000313" key="5">
    <source>
        <dbReference type="EMBL" id="SBT42088.1"/>
    </source>
</evidence>
<feature type="compositionally biased region" description="Pro residues" evidence="1">
    <location>
        <begin position="292"/>
        <end position="307"/>
    </location>
</feature>
<keyword evidence="2" id="KW-0472">Membrane</keyword>
<feature type="signal peptide" evidence="3">
    <location>
        <begin position="1"/>
        <end position="32"/>
    </location>
</feature>
<organism evidence="5 6">
    <name type="scientific">Micromonospora narathiwatensis</name>
    <dbReference type="NCBI Taxonomy" id="299146"/>
    <lineage>
        <taxon>Bacteria</taxon>
        <taxon>Bacillati</taxon>
        <taxon>Actinomycetota</taxon>
        <taxon>Actinomycetes</taxon>
        <taxon>Micromonosporales</taxon>
        <taxon>Micromonosporaceae</taxon>
        <taxon>Micromonospora</taxon>
    </lineage>
</organism>
<evidence type="ECO:0000259" key="4">
    <source>
        <dbReference type="Pfam" id="PF21946"/>
    </source>
</evidence>
<protein>
    <recommendedName>
        <fullName evidence="4">LppM domain-containing protein</fullName>
    </recommendedName>
</protein>
<evidence type="ECO:0000256" key="1">
    <source>
        <dbReference type="SAM" id="MobiDB-lite"/>
    </source>
</evidence>